<feature type="domain" description="Rhodopsin" evidence="7">
    <location>
        <begin position="9"/>
        <end position="206"/>
    </location>
</feature>
<accession>A0A2V1D5N2</accession>
<dbReference type="PANTHER" id="PTHR33048:SF146">
    <property type="entry name" value="INTEGRAL MEMBRANE PROTEIN"/>
    <property type="match status" value="1"/>
</dbReference>
<sequence length="211" mass="23969">CLVGVGRTTLDHGIAIHQWNISLAEFFQLLYWLNLFQVLFPPCSVCIKTALVLQYLRMFAPIRTLNNFMFIGGWATIALNFGFYFARMFVGIFECTPREKIWNKLYAGGTCIDNAKIHIATGFFNIFTDLVILSLPVGSVYRLRIPRWKKFGISLLFTSGLLATIATSLRTWYGVRAERNGDWSYNMAWDGLWAYAELSLGIIVACGIELP</sequence>
<feature type="non-terminal residue" evidence="8">
    <location>
        <position position="211"/>
    </location>
</feature>
<keyword evidence="3 6" id="KW-1133">Transmembrane helix</keyword>
<comment type="similarity">
    <text evidence="5">Belongs to the SAT4 family.</text>
</comment>
<feature type="transmembrane region" description="Helical" evidence="6">
    <location>
        <begin position="123"/>
        <end position="141"/>
    </location>
</feature>
<gene>
    <name evidence="8" type="ORF">DM02DRAFT_475412</name>
</gene>
<dbReference type="AlphaFoldDB" id="A0A2V1D5N2"/>
<dbReference type="STRING" id="97972.A0A2V1D5N2"/>
<evidence type="ECO:0000313" key="8">
    <source>
        <dbReference type="EMBL" id="PVH93341.1"/>
    </source>
</evidence>
<dbReference type="EMBL" id="KZ805595">
    <property type="protein sequence ID" value="PVH93341.1"/>
    <property type="molecule type" value="Genomic_DNA"/>
</dbReference>
<dbReference type="PANTHER" id="PTHR33048">
    <property type="entry name" value="PTH11-LIKE INTEGRAL MEMBRANE PROTEIN (AFU_ORTHOLOGUE AFUA_5G11245)"/>
    <property type="match status" value="1"/>
</dbReference>
<evidence type="ECO:0000256" key="3">
    <source>
        <dbReference type="ARBA" id="ARBA00022989"/>
    </source>
</evidence>
<keyword evidence="2 6" id="KW-0812">Transmembrane</keyword>
<name>A0A2V1D5N2_9PLEO</name>
<dbReference type="Pfam" id="PF20684">
    <property type="entry name" value="Fung_rhodopsin"/>
    <property type="match status" value="1"/>
</dbReference>
<organism evidence="8 9">
    <name type="scientific">Periconia macrospinosa</name>
    <dbReference type="NCBI Taxonomy" id="97972"/>
    <lineage>
        <taxon>Eukaryota</taxon>
        <taxon>Fungi</taxon>
        <taxon>Dikarya</taxon>
        <taxon>Ascomycota</taxon>
        <taxon>Pezizomycotina</taxon>
        <taxon>Dothideomycetes</taxon>
        <taxon>Pleosporomycetidae</taxon>
        <taxon>Pleosporales</taxon>
        <taxon>Massarineae</taxon>
        <taxon>Periconiaceae</taxon>
        <taxon>Periconia</taxon>
    </lineage>
</organism>
<evidence type="ECO:0000256" key="6">
    <source>
        <dbReference type="SAM" id="Phobius"/>
    </source>
</evidence>
<dbReference type="Proteomes" id="UP000244855">
    <property type="component" value="Unassembled WGS sequence"/>
</dbReference>
<feature type="transmembrane region" description="Helical" evidence="6">
    <location>
        <begin position="29"/>
        <end position="53"/>
    </location>
</feature>
<reference evidence="8 9" key="1">
    <citation type="journal article" date="2018" name="Sci. Rep.">
        <title>Comparative genomics provides insights into the lifestyle and reveals functional heterogeneity of dark septate endophytic fungi.</title>
        <authorList>
            <person name="Knapp D.G."/>
            <person name="Nemeth J.B."/>
            <person name="Barry K."/>
            <person name="Hainaut M."/>
            <person name="Henrissat B."/>
            <person name="Johnson J."/>
            <person name="Kuo A."/>
            <person name="Lim J.H.P."/>
            <person name="Lipzen A."/>
            <person name="Nolan M."/>
            <person name="Ohm R.A."/>
            <person name="Tamas L."/>
            <person name="Grigoriev I.V."/>
            <person name="Spatafora J.W."/>
            <person name="Nagy L.G."/>
            <person name="Kovacs G.M."/>
        </authorList>
    </citation>
    <scope>NUCLEOTIDE SEQUENCE [LARGE SCALE GENOMIC DNA]</scope>
    <source>
        <strain evidence="8 9">DSE2036</strain>
    </source>
</reference>
<dbReference type="InterPro" id="IPR052337">
    <property type="entry name" value="SAT4-like"/>
</dbReference>
<proteinExistence type="inferred from homology"/>
<evidence type="ECO:0000256" key="2">
    <source>
        <dbReference type="ARBA" id="ARBA00022692"/>
    </source>
</evidence>
<evidence type="ECO:0000256" key="4">
    <source>
        <dbReference type="ARBA" id="ARBA00023136"/>
    </source>
</evidence>
<evidence type="ECO:0000259" key="7">
    <source>
        <dbReference type="Pfam" id="PF20684"/>
    </source>
</evidence>
<keyword evidence="9" id="KW-1185">Reference proteome</keyword>
<evidence type="ECO:0000256" key="5">
    <source>
        <dbReference type="ARBA" id="ARBA00038359"/>
    </source>
</evidence>
<dbReference type="InterPro" id="IPR049326">
    <property type="entry name" value="Rhodopsin_dom_fungi"/>
</dbReference>
<feature type="transmembrane region" description="Helical" evidence="6">
    <location>
        <begin position="153"/>
        <end position="172"/>
    </location>
</feature>
<keyword evidence="4 6" id="KW-0472">Membrane</keyword>
<evidence type="ECO:0000313" key="9">
    <source>
        <dbReference type="Proteomes" id="UP000244855"/>
    </source>
</evidence>
<dbReference type="GO" id="GO:0016020">
    <property type="term" value="C:membrane"/>
    <property type="evidence" value="ECO:0007669"/>
    <property type="project" value="UniProtKB-SubCell"/>
</dbReference>
<feature type="transmembrane region" description="Helical" evidence="6">
    <location>
        <begin position="192"/>
        <end position="210"/>
    </location>
</feature>
<feature type="transmembrane region" description="Helical" evidence="6">
    <location>
        <begin position="65"/>
        <end position="86"/>
    </location>
</feature>
<protein>
    <recommendedName>
        <fullName evidence="7">Rhodopsin domain-containing protein</fullName>
    </recommendedName>
</protein>
<comment type="subcellular location">
    <subcellularLocation>
        <location evidence="1">Membrane</location>
        <topology evidence="1">Multi-pass membrane protein</topology>
    </subcellularLocation>
</comment>
<feature type="non-terminal residue" evidence="8">
    <location>
        <position position="1"/>
    </location>
</feature>
<dbReference type="OrthoDB" id="3796323at2759"/>
<evidence type="ECO:0000256" key="1">
    <source>
        <dbReference type="ARBA" id="ARBA00004141"/>
    </source>
</evidence>